<dbReference type="Proteomes" id="UP000697710">
    <property type="component" value="Unassembled WGS sequence"/>
</dbReference>
<reference evidence="2" key="1">
    <citation type="submission" date="2020-04" db="EMBL/GenBank/DDBJ databases">
        <authorList>
            <person name="Zhang T."/>
        </authorList>
    </citation>
    <scope>NUCLEOTIDE SEQUENCE</scope>
    <source>
        <strain evidence="2">HKST-UBA01</strain>
    </source>
</reference>
<proteinExistence type="predicted"/>
<comment type="caution">
    <text evidence="2">The sequence shown here is derived from an EMBL/GenBank/DDBJ whole genome shotgun (WGS) entry which is preliminary data.</text>
</comment>
<dbReference type="EMBL" id="JAGQHR010000250">
    <property type="protein sequence ID" value="MCA9727859.1"/>
    <property type="molecule type" value="Genomic_DNA"/>
</dbReference>
<evidence type="ECO:0000313" key="2">
    <source>
        <dbReference type="EMBL" id="MCA9727859.1"/>
    </source>
</evidence>
<evidence type="ECO:0000313" key="3">
    <source>
        <dbReference type="Proteomes" id="UP000697710"/>
    </source>
</evidence>
<name>A0A956RQP8_UNCEI</name>
<dbReference type="AlphaFoldDB" id="A0A956RQP8"/>
<gene>
    <name evidence="2" type="ORF">KC729_09270</name>
</gene>
<protein>
    <submittedName>
        <fullName evidence="2">Uncharacterized protein</fullName>
    </submittedName>
</protein>
<organism evidence="2 3">
    <name type="scientific">Eiseniibacteriota bacterium</name>
    <dbReference type="NCBI Taxonomy" id="2212470"/>
    <lineage>
        <taxon>Bacteria</taxon>
        <taxon>Candidatus Eiseniibacteriota</taxon>
    </lineage>
</organism>
<sequence>MPNDPNLPPGRQPDPRPSAPSGATSGPDVEPTWGDGSTPRPSISLVAIAHPLHDRLELHLHAGPRDQVAIGDVVEIADADGAPIWFYRVGADDFPNPCITWDGRTTNGGRAASGIFWIRVARDEITLAATCLHHAGARTES</sequence>
<evidence type="ECO:0000256" key="1">
    <source>
        <dbReference type="SAM" id="MobiDB-lite"/>
    </source>
</evidence>
<reference evidence="2" key="2">
    <citation type="journal article" date="2021" name="Microbiome">
        <title>Successional dynamics and alternative stable states in a saline activated sludge microbial community over 9 years.</title>
        <authorList>
            <person name="Wang Y."/>
            <person name="Ye J."/>
            <person name="Ju F."/>
            <person name="Liu L."/>
            <person name="Boyd J.A."/>
            <person name="Deng Y."/>
            <person name="Parks D.H."/>
            <person name="Jiang X."/>
            <person name="Yin X."/>
            <person name="Woodcroft B.J."/>
            <person name="Tyson G.W."/>
            <person name="Hugenholtz P."/>
            <person name="Polz M.F."/>
            <person name="Zhang T."/>
        </authorList>
    </citation>
    <scope>NUCLEOTIDE SEQUENCE</scope>
    <source>
        <strain evidence="2">HKST-UBA01</strain>
    </source>
</reference>
<accession>A0A956RQP8</accession>
<feature type="compositionally biased region" description="Pro residues" evidence="1">
    <location>
        <begin position="1"/>
        <end position="18"/>
    </location>
</feature>
<feature type="region of interest" description="Disordered" evidence="1">
    <location>
        <begin position="1"/>
        <end position="41"/>
    </location>
</feature>